<gene>
    <name evidence="4" type="ORF">ACEUDJ_00090</name>
</gene>
<dbReference type="GO" id="GO:0016746">
    <property type="term" value="F:acyltransferase activity"/>
    <property type="evidence" value="ECO:0007669"/>
    <property type="project" value="UniProtKB-KW"/>
</dbReference>
<sequence>MKEKQDATRGAGLIRTVCGEDVEAVARLLEQLGYEQETRRLAAALAEDEPDRRVLVAEERDRVVGVLVLHLLRPLHLASGWGLISALVVDEQARGLGIGSALLAAAEALARSAGCGQMELSSSLHREQAHHFYLGQGYLDKPRRFVKSLAVTAT</sequence>
<dbReference type="RefSeq" id="WP_408787396.1">
    <property type="nucleotide sequence ID" value="NZ_JBGXBU010000001.1"/>
</dbReference>
<dbReference type="PROSITE" id="PS51186">
    <property type="entry name" value="GNAT"/>
    <property type="match status" value="1"/>
</dbReference>
<dbReference type="Pfam" id="PF00583">
    <property type="entry name" value="Acetyltransf_1"/>
    <property type="match status" value="1"/>
</dbReference>
<dbReference type="Proteomes" id="UP001630969">
    <property type="component" value="Unassembled WGS sequence"/>
</dbReference>
<evidence type="ECO:0000256" key="2">
    <source>
        <dbReference type="ARBA" id="ARBA00023315"/>
    </source>
</evidence>
<dbReference type="PANTHER" id="PTHR43877:SF2">
    <property type="entry name" value="AMINOALKYLPHOSPHONATE N-ACETYLTRANSFERASE-RELATED"/>
    <property type="match status" value="1"/>
</dbReference>
<dbReference type="EC" id="2.3.1.-" evidence="4"/>
<comment type="caution">
    <text evidence="4">The sequence shown here is derived from an EMBL/GenBank/DDBJ whole genome shotgun (WGS) entry which is preliminary data.</text>
</comment>
<dbReference type="PANTHER" id="PTHR43877">
    <property type="entry name" value="AMINOALKYLPHOSPHONATE N-ACETYLTRANSFERASE-RELATED-RELATED"/>
    <property type="match status" value="1"/>
</dbReference>
<dbReference type="InterPro" id="IPR016181">
    <property type="entry name" value="Acyl_CoA_acyltransferase"/>
</dbReference>
<dbReference type="InterPro" id="IPR050832">
    <property type="entry name" value="Bact_Acetyltransf"/>
</dbReference>
<evidence type="ECO:0000256" key="1">
    <source>
        <dbReference type="ARBA" id="ARBA00022679"/>
    </source>
</evidence>
<feature type="domain" description="N-acetyltransferase" evidence="3">
    <location>
        <begin position="12"/>
        <end position="154"/>
    </location>
</feature>
<evidence type="ECO:0000313" key="5">
    <source>
        <dbReference type="Proteomes" id="UP001630969"/>
    </source>
</evidence>
<organism evidence="4 5">
    <name type="scientific">Aeromonas bivalvium</name>
    <dbReference type="NCBI Taxonomy" id="440079"/>
    <lineage>
        <taxon>Bacteria</taxon>
        <taxon>Pseudomonadati</taxon>
        <taxon>Pseudomonadota</taxon>
        <taxon>Gammaproteobacteria</taxon>
        <taxon>Aeromonadales</taxon>
        <taxon>Aeromonadaceae</taxon>
        <taxon>Aeromonas</taxon>
    </lineage>
</organism>
<accession>A0ABW9GJF9</accession>
<reference evidence="4 5" key="1">
    <citation type="submission" date="2024-09" db="EMBL/GenBank/DDBJ databases">
        <title>Aeromonas strains Genome sequencing and assembly.</title>
        <authorList>
            <person name="Hu X."/>
            <person name="Tang B."/>
        </authorList>
    </citation>
    <scope>NUCLEOTIDE SEQUENCE [LARGE SCALE GENOMIC DNA]</scope>
    <source>
        <strain evidence="4 5">NB23SCDHY001</strain>
    </source>
</reference>
<keyword evidence="1 4" id="KW-0808">Transferase</keyword>
<dbReference type="GeneID" id="97218451"/>
<dbReference type="InterPro" id="IPR000182">
    <property type="entry name" value="GNAT_dom"/>
</dbReference>
<keyword evidence="2 4" id="KW-0012">Acyltransferase</keyword>
<proteinExistence type="predicted"/>
<evidence type="ECO:0000259" key="3">
    <source>
        <dbReference type="PROSITE" id="PS51186"/>
    </source>
</evidence>
<dbReference type="EMBL" id="JBGXBU010000001">
    <property type="protein sequence ID" value="MFM4891286.1"/>
    <property type="molecule type" value="Genomic_DNA"/>
</dbReference>
<dbReference type="SUPFAM" id="SSF55729">
    <property type="entry name" value="Acyl-CoA N-acyltransferases (Nat)"/>
    <property type="match status" value="1"/>
</dbReference>
<keyword evidence="5" id="KW-1185">Reference proteome</keyword>
<protein>
    <submittedName>
        <fullName evidence="4">GNAT family N-acetyltransferase</fullName>
        <ecNumber evidence="4">2.3.1.-</ecNumber>
    </submittedName>
</protein>
<evidence type="ECO:0000313" key="4">
    <source>
        <dbReference type="EMBL" id="MFM4891286.1"/>
    </source>
</evidence>
<dbReference type="Gene3D" id="3.40.630.30">
    <property type="match status" value="1"/>
</dbReference>
<name>A0ABW9GJF9_9GAMM</name>